<evidence type="ECO:0000313" key="5">
    <source>
        <dbReference type="EMBL" id="RFA16944.1"/>
    </source>
</evidence>
<dbReference type="PANTHER" id="PTHR24321">
    <property type="entry name" value="DEHYDROGENASES, SHORT CHAIN"/>
    <property type="match status" value="1"/>
</dbReference>
<organism evidence="5 6">
    <name type="scientific">Subtercola boreus</name>
    <dbReference type="NCBI Taxonomy" id="120213"/>
    <lineage>
        <taxon>Bacteria</taxon>
        <taxon>Bacillati</taxon>
        <taxon>Actinomycetota</taxon>
        <taxon>Actinomycetes</taxon>
        <taxon>Micrococcales</taxon>
        <taxon>Microbacteriaceae</taxon>
        <taxon>Subtercola</taxon>
    </lineage>
</organism>
<dbReference type="Proteomes" id="UP000256541">
    <property type="component" value="Unassembled WGS sequence"/>
</dbReference>
<keyword evidence="4" id="KW-1133">Transmembrane helix</keyword>
<dbReference type="PANTHER" id="PTHR24321:SF8">
    <property type="entry name" value="ESTRADIOL 17-BETA-DEHYDROGENASE 8-RELATED"/>
    <property type="match status" value="1"/>
</dbReference>
<evidence type="ECO:0000313" key="6">
    <source>
        <dbReference type="Proteomes" id="UP000256541"/>
    </source>
</evidence>
<keyword evidence="4" id="KW-0812">Transmembrane</keyword>
<accession>A0A3E0W3J9</accession>
<dbReference type="EMBL" id="NBXB01000006">
    <property type="protein sequence ID" value="RFA16944.1"/>
    <property type="molecule type" value="Genomic_DNA"/>
</dbReference>
<dbReference type="Gene3D" id="3.40.50.720">
    <property type="entry name" value="NAD(P)-binding Rossmann-like Domain"/>
    <property type="match status" value="1"/>
</dbReference>
<protein>
    <recommendedName>
        <fullName evidence="7">SDR family oxidoreductase</fullName>
    </recommendedName>
</protein>
<dbReference type="AlphaFoldDB" id="A0A3E0W3J9"/>
<feature type="compositionally biased region" description="Basic and acidic residues" evidence="3">
    <location>
        <begin position="32"/>
        <end position="42"/>
    </location>
</feature>
<dbReference type="InterPro" id="IPR002347">
    <property type="entry name" value="SDR_fam"/>
</dbReference>
<proteinExistence type="inferred from homology"/>
<keyword evidence="2" id="KW-0560">Oxidoreductase</keyword>
<comment type="similarity">
    <text evidence="1">Belongs to the short-chain dehydrogenases/reductases (SDR) family.</text>
</comment>
<evidence type="ECO:0008006" key="7">
    <source>
        <dbReference type="Google" id="ProtNLM"/>
    </source>
</evidence>
<dbReference type="Pfam" id="PF13561">
    <property type="entry name" value="adh_short_C2"/>
    <property type="match status" value="1"/>
</dbReference>
<comment type="caution">
    <text evidence="5">The sequence shown here is derived from an EMBL/GenBank/DDBJ whole genome shotgun (WGS) entry which is preliminary data.</text>
</comment>
<dbReference type="PRINTS" id="PR00081">
    <property type="entry name" value="GDHRDH"/>
</dbReference>
<dbReference type="GO" id="GO:0016491">
    <property type="term" value="F:oxidoreductase activity"/>
    <property type="evidence" value="ECO:0007669"/>
    <property type="project" value="UniProtKB-KW"/>
</dbReference>
<evidence type="ECO:0000256" key="2">
    <source>
        <dbReference type="ARBA" id="ARBA00023002"/>
    </source>
</evidence>
<feature type="compositionally biased region" description="Basic and acidic residues" evidence="3">
    <location>
        <begin position="51"/>
        <end position="73"/>
    </location>
</feature>
<feature type="region of interest" description="Disordered" evidence="3">
    <location>
        <begin position="1"/>
        <end position="73"/>
    </location>
</feature>
<name>A0A3E0W3J9_9MICO</name>
<dbReference type="SUPFAM" id="SSF51735">
    <property type="entry name" value="NAD(P)-binding Rossmann-fold domains"/>
    <property type="match status" value="1"/>
</dbReference>
<evidence type="ECO:0000256" key="4">
    <source>
        <dbReference type="SAM" id="Phobius"/>
    </source>
</evidence>
<evidence type="ECO:0000256" key="3">
    <source>
        <dbReference type="SAM" id="MobiDB-lite"/>
    </source>
</evidence>
<dbReference type="InterPro" id="IPR036291">
    <property type="entry name" value="NAD(P)-bd_dom_sf"/>
</dbReference>
<gene>
    <name evidence="5" type="ORF">B7R22_01135</name>
</gene>
<keyword evidence="4" id="KW-0472">Membrane</keyword>
<feature type="transmembrane region" description="Helical" evidence="4">
    <location>
        <begin position="122"/>
        <end position="144"/>
    </location>
</feature>
<evidence type="ECO:0000256" key="1">
    <source>
        <dbReference type="ARBA" id="ARBA00006484"/>
    </source>
</evidence>
<reference evidence="5 6" key="1">
    <citation type="submission" date="2017-04" db="EMBL/GenBank/DDBJ databases">
        <title>Comparative genome analysis of Subtercola boreus.</title>
        <authorList>
            <person name="Cho Y.-J."/>
            <person name="Cho A."/>
            <person name="Kim O.-S."/>
            <person name="Lee J.-I."/>
        </authorList>
    </citation>
    <scope>NUCLEOTIDE SEQUENCE [LARGE SCALE GENOMIC DNA]</scope>
    <source>
        <strain evidence="5 6">P27479</strain>
    </source>
</reference>
<sequence>MRRARRSHVSAGVSRGGAVGERKPRGQQLAIERQERVDDPRCGRPQPGQDRSGRPVGDHPHGHLHAEHLHAERGRGAAGVRINAVGPGFIYTPLVDANLGDEMQAALAAKHALGRLGQPEEVASLVAFLASAAASFISGSYYLVVGGYAAQ</sequence>